<proteinExistence type="predicted"/>
<evidence type="ECO:0000313" key="2">
    <source>
        <dbReference type="EMBL" id="MBB5282998.1"/>
    </source>
</evidence>
<feature type="domain" description="WCX" evidence="1">
    <location>
        <begin position="5"/>
        <end position="69"/>
    </location>
</feature>
<organism evidence="2 3">
    <name type="scientific">Rhabdobacter roseus</name>
    <dbReference type="NCBI Taxonomy" id="1655419"/>
    <lineage>
        <taxon>Bacteria</taxon>
        <taxon>Pseudomonadati</taxon>
        <taxon>Bacteroidota</taxon>
        <taxon>Cytophagia</taxon>
        <taxon>Cytophagales</taxon>
        <taxon>Cytophagaceae</taxon>
        <taxon>Rhabdobacter</taxon>
    </lineage>
</organism>
<name>A0A840TSN8_9BACT</name>
<dbReference type="InterPro" id="IPR057727">
    <property type="entry name" value="WCX_dom"/>
</dbReference>
<protein>
    <submittedName>
        <fullName evidence="2">Putative DNA-binding transcriptional regulator YafY</fullName>
    </submittedName>
</protein>
<evidence type="ECO:0000313" key="3">
    <source>
        <dbReference type="Proteomes" id="UP000557307"/>
    </source>
</evidence>
<dbReference type="EMBL" id="JACHGF010000002">
    <property type="protein sequence ID" value="MBB5282998.1"/>
    <property type="molecule type" value="Genomic_DNA"/>
</dbReference>
<dbReference type="Pfam" id="PF25583">
    <property type="entry name" value="WCX"/>
    <property type="match status" value="1"/>
</dbReference>
<dbReference type="GO" id="GO:0003677">
    <property type="term" value="F:DNA binding"/>
    <property type="evidence" value="ECO:0007669"/>
    <property type="project" value="UniProtKB-KW"/>
</dbReference>
<sequence length="77" mass="9092">MTPTRGRYFKTQPFFAFSTNDILVDNEEEFRVTLRMIVNEELVYELARSAHETRVLAPESLRHKLREHLLKGTQLNS</sequence>
<keyword evidence="2" id="KW-0238">DNA-binding</keyword>
<comment type="caution">
    <text evidence="2">The sequence shown here is derived from an EMBL/GenBank/DDBJ whole genome shotgun (WGS) entry which is preliminary data.</text>
</comment>
<dbReference type="AlphaFoldDB" id="A0A840TSN8"/>
<keyword evidence="3" id="KW-1185">Reference proteome</keyword>
<reference evidence="2 3" key="1">
    <citation type="submission" date="2020-08" db="EMBL/GenBank/DDBJ databases">
        <title>Genomic Encyclopedia of Type Strains, Phase IV (KMG-IV): sequencing the most valuable type-strain genomes for metagenomic binning, comparative biology and taxonomic classification.</title>
        <authorList>
            <person name="Goeker M."/>
        </authorList>
    </citation>
    <scope>NUCLEOTIDE SEQUENCE [LARGE SCALE GENOMIC DNA]</scope>
    <source>
        <strain evidence="2 3">DSM 105074</strain>
    </source>
</reference>
<gene>
    <name evidence="2" type="ORF">HNQ92_001124</name>
</gene>
<dbReference type="Proteomes" id="UP000557307">
    <property type="component" value="Unassembled WGS sequence"/>
</dbReference>
<accession>A0A840TSN8</accession>
<evidence type="ECO:0000259" key="1">
    <source>
        <dbReference type="Pfam" id="PF25583"/>
    </source>
</evidence>